<sequence length="562" mass="59060">MVAATVAAATPAAGPVDSAGPVAGLLPARAVTEWRSDSALRGTWQVNQAVLPGEVGWSGLPMPVREQVSGPEAEQWLGVDAIGPVDNLQRTSLDFAVSEQEVRFVSAATNGGAVSFSPGLPVLDPVILSGERQRWSGRVRTNDEQPVVANALITAEPIGNSCTRTVAEIGDDSYSFDWCPGEGLSGWVSTIDSVGLGFEMETVEPPTVADPAGFDDVAATELRGTEVRPIRFFRTVAGQYREELVPMGSRAAWAGDQLVVADTGGRVTSWLPLDDADGTAAEDFSGHLAFWRTTPGGSVRGLATVGAVTVVGTTDRAVIAYDRDGRELWRRVMDEAVTSVLSWGELIVAADAGGTVVALAAGDGTQSWLADGIEEVLAVGGSNAGVVMVRRGTTVQALSTTTGDPLWSTRFDGDSTAVAVSGDTVGLRVGNWLVAHEARTGRRLWHDSIADGRFLYGIPAGLVVTGRRTTVLDAGGNTVWENSDRMIGADPLVPSANGSSSTADELVADGPGRLLVGGPGEFELAWDYPAQREPPELAPVRADRGVITLQREPTGYGWLEYR</sequence>
<feature type="domain" description="Pyrrolo-quinoline quinone repeat" evidence="1">
    <location>
        <begin position="291"/>
        <end position="381"/>
    </location>
</feature>
<dbReference type="SUPFAM" id="SSF50998">
    <property type="entry name" value="Quinoprotein alcohol dehydrogenase-like"/>
    <property type="match status" value="1"/>
</dbReference>
<name>A0A4R7JAA8_9ACTN</name>
<organism evidence="2 3">
    <name type="scientific">Naumannella halotolerans</name>
    <dbReference type="NCBI Taxonomy" id="993414"/>
    <lineage>
        <taxon>Bacteria</taxon>
        <taxon>Bacillati</taxon>
        <taxon>Actinomycetota</taxon>
        <taxon>Actinomycetes</taxon>
        <taxon>Propionibacteriales</taxon>
        <taxon>Propionibacteriaceae</taxon>
        <taxon>Naumannella</taxon>
    </lineage>
</organism>
<dbReference type="InterPro" id="IPR015943">
    <property type="entry name" value="WD40/YVTN_repeat-like_dom_sf"/>
</dbReference>
<dbReference type="Proteomes" id="UP000295371">
    <property type="component" value="Unassembled WGS sequence"/>
</dbReference>
<dbReference type="Pfam" id="PF13360">
    <property type="entry name" value="PQQ_2"/>
    <property type="match status" value="2"/>
</dbReference>
<dbReference type="PANTHER" id="PTHR34512:SF30">
    <property type="entry name" value="OUTER MEMBRANE PROTEIN ASSEMBLY FACTOR BAMB"/>
    <property type="match status" value="1"/>
</dbReference>
<feature type="domain" description="Pyrrolo-quinoline quinone repeat" evidence="1">
    <location>
        <begin position="382"/>
        <end position="448"/>
    </location>
</feature>
<evidence type="ECO:0000313" key="2">
    <source>
        <dbReference type="EMBL" id="TDT34502.1"/>
    </source>
</evidence>
<evidence type="ECO:0000313" key="3">
    <source>
        <dbReference type="Proteomes" id="UP000295371"/>
    </source>
</evidence>
<dbReference type="EMBL" id="SOAW01000001">
    <property type="protein sequence ID" value="TDT34502.1"/>
    <property type="molecule type" value="Genomic_DNA"/>
</dbReference>
<comment type="caution">
    <text evidence="2">The sequence shown here is derived from an EMBL/GenBank/DDBJ whole genome shotgun (WGS) entry which is preliminary data.</text>
</comment>
<accession>A0A4R7JAA8</accession>
<dbReference type="InterPro" id="IPR011047">
    <property type="entry name" value="Quinoprotein_ADH-like_sf"/>
</dbReference>
<dbReference type="InterPro" id="IPR002372">
    <property type="entry name" value="PQQ_rpt_dom"/>
</dbReference>
<proteinExistence type="predicted"/>
<keyword evidence="3" id="KW-1185">Reference proteome</keyword>
<evidence type="ECO:0000259" key="1">
    <source>
        <dbReference type="Pfam" id="PF13360"/>
    </source>
</evidence>
<reference evidence="2 3" key="1">
    <citation type="submission" date="2019-03" db="EMBL/GenBank/DDBJ databases">
        <title>Genomic Encyclopedia of Archaeal and Bacterial Type Strains, Phase II (KMG-II): from individual species to whole genera.</title>
        <authorList>
            <person name="Goeker M."/>
        </authorList>
    </citation>
    <scope>NUCLEOTIDE SEQUENCE [LARGE SCALE GENOMIC DNA]</scope>
    <source>
        <strain evidence="2 3">DSM 24323</strain>
    </source>
</reference>
<gene>
    <name evidence="2" type="ORF">CLV29_2172</name>
</gene>
<dbReference type="Gene3D" id="2.130.10.10">
    <property type="entry name" value="YVTN repeat-like/Quinoprotein amine dehydrogenase"/>
    <property type="match status" value="1"/>
</dbReference>
<dbReference type="AlphaFoldDB" id="A0A4R7JAA8"/>
<protein>
    <submittedName>
        <fullName evidence="2">Putative pyrroloquinoline-quinone binding quinoprotein</fullName>
    </submittedName>
</protein>
<dbReference type="PANTHER" id="PTHR34512">
    <property type="entry name" value="CELL SURFACE PROTEIN"/>
    <property type="match status" value="1"/>
</dbReference>